<dbReference type="Proteomes" id="UP000596932">
    <property type="component" value="Unassembled WGS sequence"/>
</dbReference>
<proteinExistence type="inferred from homology"/>
<keyword evidence="2" id="KW-0732">Signal</keyword>
<evidence type="ECO:0000256" key="1">
    <source>
        <dbReference type="ARBA" id="ARBA00010333"/>
    </source>
</evidence>
<dbReference type="PANTHER" id="PTHR35936:SF25">
    <property type="entry name" value="ABC TRANSPORTER SUBSTRATE-BINDING PROTEIN"/>
    <property type="match status" value="1"/>
</dbReference>
<dbReference type="EMBL" id="JACFYX010000023">
    <property type="protein sequence ID" value="MBG0837544.1"/>
    <property type="molecule type" value="Genomic_DNA"/>
</dbReference>
<sequence>MVNILCRTLVAGLLLAPVVQAQTLTYAVTDESWAPYWIVEDQRVSGIFHELMLALDERLPEHLQASHPLPPLRTQKLFRDGQLQIECCVSKSWRSDSDQEAVSLWTVPVLETEEMLIFAPGRSFPYRHLQDLRGRSIATVRGYGYAGSEYFQRNDGADVRALIYLVAQGRSEAGILDRLEWRYLQHEDARLQAPRWQVEEGPAINRSQLRLRLHRQLAGRLELFNAAIRSLQADGTLARIVARYAPKAHVVGQVEIR</sequence>
<organism evidence="3 4">
    <name type="scientific">Pseudomonas chaetocerotis</name>
    <dbReference type="NCBI Taxonomy" id="2758695"/>
    <lineage>
        <taxon>Bacteria</taxon>
        <taxon>Pseudomonadati</taxon>
        <taxon>Pseudomonadota</taxon>
        <taxon>Gammaproteobacteria</taxon>
        <taxon>Pseudomonadales</taxon>
        <taxon>Pseudomonadaceae</taxon>
        <taxon>Pseudomonas</taxon>
    </lineage>
</organism>
<keyword evidence="4" id="KW-1185">Reference proteome</keyword>
<dbReference type="Gene3D" id="3.40.190.10">
    <property type="entry name" value="Periplasmic binding protein-like II"/>
    <property type="match status" value="2"/>
</dbReference>
<reference evidence="3" key="1">
    <citation type="submission" date="2020-07" db="EMBL/GenBank/DDBJ databases">
        <title>Pseudomonas chaetoceroseae sp. nov., a new member of the Pseudomonas oleovorans group isolated from a culture of Chaetoceros calcitrans.</title>
        <authorList>
            <person name="Girard L."/>
            <person name="Lood C."/>
            <person name="De Mot R."/>
            <person name="Baudart J."/>
        </authorList>
    </citation>
    <scope>NUCLEOTIDE SEQUENCE</scope>
    <source>
        <strain evidence="3">536</strain>
    </source>
</reference>
<evidence type="ECO:0000313" key="3">
    <source>
        <dbReference type="EMBL" id="MBG0837544.1"/>
    </source>
</evidence>
<feature type="chain" id="PRO_5037313329" evidence="2">
    <location>
        <begin position="22"/>
        <end position="257"/>
    </location>
</feature>
<gene>
    <name evidence="3" type="ORF">H3221_20710</name>
</gene>
<protein>
    <submittedName>
        <fullName evidence="3">ABC transporter substrate-binding protein</fullName>
    </submittedName>
</protein>
<dbReference type="PANTHER" id="PTHR35936">
    <property type="entry name" value="MEMBRANE-BOUND LYTIC MUREIN TRANSGLYCOSYLASE F"/>
    <property type="match status" value="1"/>
</dbReference>
<evidence type="ECO:0000313" key="4">
    <source>
        <dbReference type="Proteomes" id="UP000596932"/>
    </source>
</evidence>
<dbReference type="AlphaFoldDB" id="A0A931D4Z3"/>
<feature type="signal peptide" evidence="2">
    <location>
        <begin position="1"/>
        <end position="21"/>
    </location>
</feature>
<dbReference type="SUPFAM" id="SSF53850">
    <property type="entry name" value="Periplasmic binding protein-like II"/>
    <property type="match status" value="1"/>
</dbReference>
<accession>A0A931D4Z3</accession>
<name>A0A931D4Z3_9PSED</name>
<comment type="similarity">
    <text evidence="1">Belongs to the bacterial solute-binding protein 3 family.</text>
</comment>
<comment type="caution">
    <text evidence="3">The sequence shown here is derived from an EMBL/GenBank/DDBJ whole genome shotgun (WGS) entry which is preliminary data.</text>
</comment>
<evidence type="ECO:0000256" key="2">
    <source>
        <dbReference type="SAM" id="SignalP"/>
    </source>
</evidence>